<dbReference type="EMBL" id="JAUJQS010000003">
    <property type="protein sequence ID" value="MDN7563926.1"/>
    <property type="molecule type" value="Genomic_DNA"/>
</dbReference>
<accession>A0AAP4VHY8</accession>
<protein>
    <submittedName>
        <fullName evidence="2">Uncharacterized protein</fullName>
    </submittedName>
</protein>
<dbReference type="AlphaFoldDB" id="A0AAP4VHY8"/>
<reference evidence="2" key="1">
    <citation type="submission" date="2023-07" db="EMBL/GenBank/DDBJ databases">
        <title>A collection of bacterial strains from the Burkholderia cepacia Research Laboratory and Repository.</title>
        <authorList>
            <person name="Lipuma J."/>
            <person name="Spilker T."/>
            <person name="Caverly L."/>
        </authorList>
    </citation>
    <scope>NUCLEOTIDE SEQUENCE</scope>
    <source>
        <strain evidence="2">AU44979</strain>
    </source>
</reference>
<comment type="caution">
    <text evidence="2">The sequence shown here is derived from an EMBL/GenBank/DDBJ whole genome shotgun (WGS) entry which is preliminary data.</text>
</comment>
<name>A0AAP4VHY8_9BURK</name>
<gene>
    <name evidence="2" type="ORF">QZM56_05375</name>
</gene>
<evidence type="ECO:0000313" key="2">
    <source>
        <dbReference type="EMBL" id="MDN7563926.1"/>
    </source>
</evidence>
<evidence type="ECO:0000256" key="1">
    <source>
        <dbReference type="SAM" id="MobiDB-lite"/>
    </source>
</evidence>
<evidence type="ECO:0000313" key="3">
    <source>
        <dbReference type="Proteomes" id="UP001172109"/>
    </source>
</evidence>
<sequence length="93" mass="9670">MLRDMSPSVSGPAIRIESHLPANGSLDMADGLNRNEAYTCPLSFIVHVVVLASEYGSFATCGEESEGETAMAAGDSVSRTTQAAAGRLPLPNT</sequence>
<organism evidence="2 3">
    <name type="scientific">Burkholderia contaminans</name>
    <dbReference type="NCBI Taxonomy" id="488447"/>
    <lineage>
        <taxon>Bacteria</taxon>
        <taxon>Pseudomonadati</taxon>
        <taxon>Pseudomonadota</taxon>
        <taxon>Betaproteobacteria</taxon>
        <taxon>Burkholderiales</taxon>
        <taxon>Burkholderiaceae</taxon>
        <taxon>Burkholderia</taxon>
        <taxon>Burkholderia cepacia complex</taxon>
    </lineage>
</organism>
<proteinExistence type="predicted"/>
<dbReference type="Proteomes" id="UP001172109">
    <property type="component" value="Unassembled WGS sequence"/>
</dbReference>
<dbReference type="RefSeq" id="WP_137910146.1">
    <property type="nucleotide sequence ID" value="NZ_CADEUY010000008.1"/>
</dbReference>
<feature type="region of interest" description="Disordered" evidence="1">
    <location>
        <begin position="70"/>
        <end position="93"/>
    </location>
</feature>